<evidence type="ECO:0000256" key="1">
    <source>
        <dbReference type="SAM" id="MobiDB-lite"/>
    </source>
</evidence>
<organism evidence="3 4">
    <name type="scientific">Trametes coccinea (strain BRFM310)</name>
    <name type="common">Pycnoporus coccineus</name>
    <dbReference type="NCBI Taxonomy" id="1353009"/>
    <lineage>
        <taxon>Eukaryota</taxon>
        <taxon>Fungi</taxon>
        <taxon>Dikarya</taxon>
        <taxon>Basidiomycota</taxon>
        <taxon>Agaricomycotina</taxon>
        <taxon>Agaricomycetes</taxon>
        <taxon>Polyporales</taxon>
        <taxon>Polyporaceae</taxon>
        <taxon>Trametes</taxon>
    </lineage>
</organism>
<protein>
    <recommendedName>
        <fullName evidence="2">6S proteasome subunit Rpn6 C-terminal helix domain-containing protein</fullName>
    </recommendedName>
</protein>
<keyword evidence="4" id="KW-1185">Reference proteome</keyword>
<name>A0A1Y2J7Q6_TRAC3</name>
<dbReference type="STRING" id="1353009.A0A1Y2J7Q6"/>
<gene>
    <name evidence="3" type="ORF">PYCCODRAFT_1421252</name>
</gene>
<dbReference type="Gene3D" id="1.25.40.570">
    <property type="match status" value="1"/>
</dbReference>
<dbReference type="AlphaFoldDB" id="A0A1Y2J7Q6"/>
<dbReference type="EMBL" id="KZ084086">
    <property type="protein sequence ID" value="OSD08272.1"/>
    <property type="molecule type" value="Genomic_DNA"/>
</dbReference>
<feature type="domain" description="6S proteasome subunit Rpn6 C-terminal helix" evidence="2">
    <location>
        <begin position="218"/>
        <end position="242"/>
    </location>
</feature>
<dbReference type="Pfam" id="PF18503">
    <property type="entry name" value="RPN6_C_helix"/>
    <property type="match status" value="1"/>
</dbReference>
<dbReference type="Proteomes" id="UP000193067">
    <property type="component" value="Unassembled WGS sequence"/>
</dbReference>
<evidence type="ECO:0000259" key="2">
    <source>
        <dbReference type="Pfam" id="PF18503"/>
    </source>
</evidence>
<sequence>MSLRASEFTDTSPDVIAESSPGGAHANYEANSTTPPPSPDAPKLSIGKSLVAPVNMPQRRRRRASCATRRLLWSSWESYTGTRGDLKRTNSSRRAISNAQGITDVIKLSRGNVSSIAKAKTAQLISGPTVAYTFDTGSSTCNQYKPALALTDFSMTELKRLDNTLVLTELASEYAGLRVVESMRAVTRAYQKRNLVDFEKTLHEYRQRCLLIFEEPEADRAYGAAIDTLEQVGKVVDLLYAKRHLYPRHLYQGSVGKLQVNK</sequence>
<evidence type="ECO:0000313" key="4">
    <source>
        <dbReference type="Proteomes" id="UP000193067"/>
    </source>
</evidence>
<feature type="region of interest" description="Disordered" evidence="1">
    <location>
        <begin position="1"/>
        <end position="45"/>
    </location>
</feature>
<accession>A0A1Y2J7Q6</accession>
<proteinExistence type="predicted"/>
<dbReference type="InterPro" id="IPR040780">
    <property type="entry name" value="Rpn6_C_helix"/>
</dbReference>
<dbReference type="OrthoDB" id="1418352at2759"/>
<reference evidence="3 4" key="1">
    <citation type="journal article" date="2015" name="Biotechnol. Biofuels">
        <title>Enhanced degradation of softwood versus hardwood by the white-rot fungus Pycnoporus coccineus.</title>
        <authorList>
            <person name="Couturier M."/>
            <person name="Navarro D."/>
            <person name="Chevret D."/>
            <person name="Henrissat B."/>
            <person name="Piumi F."/>
            <person name="Ruiz-Duenas F.J."/>
            <person name="Martinez A.T."/>
            <person name="Grigoriev I.V."/>
            <person name="Riley R."/>
            <person name="Lipzen A."/>
            <person name="Berrin J.G."/>
            <person name="Master E.R."/>
            <person name="Rosso M.N."/>
        </authorList>
    </citation>
    <scope>NUCLEOTIDE SEQUENCE [LARGE SCALE GENOMIC DNA]</scope>
    <source>
        <strain evidence="3 4">BRFM310</strain>
    </source>
</reference>
<evidence type="ECO:0000313" key="3">
    <source>
        <dbReference type="EMBL" id="OSD08272.1"/>
    </source>
</evidence>